<accession>A0ABW1EKC0</accession>
<dbReference type="Proteomes" id="UP001596091">
    <property type="component" value="Unassembled WGS sequence"/>
</dbReference>
<feature type="chain" id="PRO_5046557350" evidence="3">
    <location>
        <begin position="25"/>
        <end position="199"/>
    </location>
</feature>
<keyword evidence="1" id="KW-0175">Coiled coil</keyword>
<dbReference type="PROSITE" id="PS51257">
    <property type="entry name" value="PROKAR_LIPOPROTEIN"/>
    <property type="match status" value="1"/>
</dbReference>
<keyword evidence="5" id="KW-1185">Reference proteome</keyword>
<gene>
    <name evidence="4" type="ORF">ACFPT7_14150</name>
</gene>
<feature type="compositionally biased region" description="Basic and acidic residues" evidence="2">
    <location>
        <begin position="167"/>
        <end position="193"/>
    </location>
</feature>
<feature type="signal peptide" evidence="3">
    <location>
        <begin position="1"/>
        <end position="24"/>
    </location>
</feature>
<dbReference type="EMBL" id="JBHSPH010000004">
    <property type="protein sequence ID" value="MFC5863443.1"/>
    <property type="molecule type" value="Genomic_DNA"/>
</dbReference>
<organism evidence="4 5">
    <name type="scientific">Acidicapsa dinghuensis</name>
    <dbReference type="NCBI Taxonomy" id="2218256"/>
    <lineage>
        <taxon>Bacteria</taxon>
        <taxon>Pseudomonadati</taxon>
        <taxon>Acidobacteriota</taxon>
        <taxon>Terriglobia</taxon>
        <taxon>Terriglobales</taxon>
        <taxon>Acidobacteriaceae</taxon>
        <taxon>Acidicapsa</taxon>
    </lineage>
</organism>
<name>A0ABW1EKC0_9BACT</name>
<dbReference type="RefSeq" id="WP_263341226.1">
    <property type="nucleotide sequence ID" value="NZ_JAGSYH010000007.1"/>
</dbReference>
<keyword evidence="3" id="KW-0732">Signal</keyword>
<protein>
    <submittedName>
        <fullName evidence="4">Uncharacterized protein</fullName>
    </submittedName>
</protein>
<feature type="region of interest" description="Disordered" evidence="2">
    <location>
        <begin position="161"/>
        <end position="199"/>
    </location>
</feature>
<sequence>MFKKLSIPFSCAALLLFGSCGLMAQHQRTASLTDSEVEAVREAAVFPTERVKLYTKFLNERADKIRALTNRPKSGQRVLKLDDDLQDFTALLDEANDNLDQYGDRHSDIRKALKPLSDDSSQWATILRALPGEPGFELSRKEAIEAEEDLADHAKRLLSEQDAYFATHKDEKGQERDDDQVKPGDTPKPDQPKPESPQD</sequence>
<evidence type="ECO:0000256" key="1">
    <source>
        <dbReference type="SAM" id="Coils"/>
    </source>
</evidence>
<evidence type="ECO:0000256" key="2">
    <source>
        <dbReference type="SAM" id="MobiDB-lite"/>
    </source>
</evidence>
<comment type="caution">
    <text evidence="4">The sequence shown here is derived from an EMBL/GenBank/DDBJ whole genome shotgun (WGS) entry which is preliminary data.</text>
</comment>
<feature type="coiled-coil region" evidence="1">
    <location>
        <begin position="78"/>
        <end position="112"/>
    </location>
</feature>
<evidence type="ECO:0000256" key="3">
    <source>
        <dbReference type="SAM" id="SignalP"/>
    </source>
</evidence>
<reference evidence="5" key="1">
    <citation type="journal article" date="2019" name="Int. J. Syst. Evol. Microbiol.">
        <title>The Global Catalogue of Microorganisms (GCM) 10K type strain sequencing project: providing services to taxonomists for standard genome sequencing and annotation.</title>
        <authorList>
            <consortium name="The Broad Institute Genomics Platform"/>
            <consortium name="The Broad Institute Genome Sequencing Center for Infectious Disease"/>
            <person name="Wu L."/>
            <person name="Ma J."/>
        </authorList>
    </citation>
    <scope>NUCLEOTIDE SEQUENCE [LARGE SCALE GENOMIC DNA]</scope>
    <source>
        <strain evidence="5">JCM 4087</strain>
    </source>
</reference>
<evidence type="ECO:0000313" key="4">
    <source>
        <dbReference type="EMBL" id="MFC5863443.1"/>
    </source>
</evidence>
<proteinExistence type="predicted"/>
<evidence type="ECO:0000313" key="5">
    <source>
        <dbReference type="Proteomes" id="UP001596091"/>
    </source>
</evidence>